<keyword evidence="5 7" id="KW-0472">Membrane</keyword>
<evidence type="ECO:0000313" key="9">
    <source>
        <dbReference type="EMBL" id="MCM0621730.1"/>
    </source>
</evidence>
<dbReference type="GO" id="GO:0016020">
    <property type="term" value="C:membrane"/>
    <property type="evidence" value="ECO:0007669"/>
    <property type="project" value="UniProtKB-SubCell"/>
</dbReference>
<dbReference type="RefSeq" id="WP_250828078.1">
    <property type="nucleotide sequence ID" value="NZ_JAMOIL010000022.1"/>
</dbReference>
<sequence length="566" mass="60949">MSTTEGRISDLDPSEDRDAPASSSDGGDGGRRPGDLGARELGRWAWRQLTSMRTALILLLLLALAAIPGSIIPQEDVDSLAASNWKDAHETLAPIYEKLGLFAVYDSPWFAAIYVLLMISLVGCILPRTKVYWRGLRAQPPRAPRHLTRLPEHASFVTDRSAADVHEAARALLRSKRYRVRGEVEGESGVSAERGYLREAGNLVFHLAILVVLVGFAMGSLFGYQGAVIVINGKGFSNNLTQYDDFNPGTFFSSDDMEPFSFDVDDFDVEWIMEGRGAGQSQGYSASLTYSESPTSEEQTYDLRVNHPLDIGDTEVFLVGHGYAPIITVTDGNGDVAWSGPTIFLPQDASLLSFGVVKARTAEPEAIGLEGLFYPTYVMADGDPINVMGDDLNPTLSMLAYVGDLGLEDGQSQSVYVLDKSNATQLTKDDGSPLRLDMQVGDSIDLPDGLGTVTFDGVEPWVRVQISQTPGKLIALGGVVLMLIGVMGSLFIRPRRAWVRARETDDGTVVELAVLDRSGGGDVSLVLADIVGTLRADDDRDAPAADAPAPTTPTATEDDSATKEQA</sequence>
<name>A0A9X2IHF2_9ACTN</name>
<feature type="transmembrane region" description="Helical" evidence="7">
    <location>
        <begin position="473"/>
        <end position="492"/>
    </location>
</feature>
<organism evidence="9 10">
    <name type="scientific">Nocardioides bruguierae</name>
    <dbReference type="NCBI Taxonomy" id="2945102"/>
    <lineage>
        <taxon>Bacteria</taxon>
        <taxon>Bacillati</taxon>
        <taxon>Actinomycetota</taxon>
        <taxon>Actinomycetes</taxon>
        <taxon>Propionibacteriales</taxon>
        <taxon>Nocardioidaceae</taxon>
        <taxon>Nocardioides</taxon>
    </lineage>
</organism>
<protein>
    <submittedName>
        <fullName evidence="9">Cytochrome c biogenesis protein ResB</fullName>
    </submittedName>
</protein>
<feature type="transmembrane region" description="Helical" evidence="7">
    <location>
        <begin position="55"/>
        <end position="72"/>
    </location>
</feature>
<dbReference type="InterPro" id="IPR023494">
    <property type="entry name" value="Cyt_c_bgen_Ccs1/CcsB/ResB"/>
</dbReference>
<dbReference type="PANTHER" id="PTHR31566:SF0">
    <property type="entry name" value="CYTOCHROME C BIOGENESIS PROTEIN CCS1, CHLOROPLASTIC"/>
    <property type="match status" value="1"/>
</dbReference>
<accession>A0A9X2IHF2</accession>
<gene>
    <name evidence="9" type="ORF">M8330_15675</name>
</gene>
<evidence type="ECO:0000256" key="5">
    <source>
        <dbReference type="ARBA" id="ARBA00023136"/>
    </source>
</evidence>
<dbReference type="Proteomes" id="UP001139485">
    <property type="component" value="Unassembled WGS sequence"/>
</dbReference>
<dbReference type="EMBL" id="JAMOIL010000022">
    <property type="protein sequence ID" value="MCM0621730.1"/>
    <property type="molecule type" value="Genomic_DNA"/>
</dbReference>
<evidence type="ECO:0000256" key="2">
    <source>
        <dbReference type="ARBA" id="ARBA00022692"/>
    </source>
</evidence>
<proteinExistence type="predicted"/>
<evidence type="ECO:0000259" key="8">
    <source>
        <dbReference type="Pfam" id="PF05140"/>
    </source>
</evidence>
<keyword evidence="4 7" id="KW-1133">Transmembrane helix</keyword>
<evidence type="ECO:0000313" key="10">
    <source>
        <dbReference type="Proteomes" id="UP001139485"/>
    </source>
</evidence>
<keyword evidence="2 7" id="KW-0812">Transmembrane</keyword>
<feature type="domain" description="ResB-like" evidence="8">
    <location>
        <begin position="52"/>
        <end position="518"/>
    </location>
</feature>
<comment type="caution">
    <text evidence="9">The sequence shown here is derived from an EMBL/GenBank/DDBJ whole genome shotgun (WGS) entry which is preliminary data.</text>
</comment>
<comment type="subcellular location">
    <subcellularLocation>
        <location evidence="1">Membrane</location>
        <topology evidence="1">Multi-pass membrane protein</topology>
    </subcellularLocation>
</comment>
<keyword evidence="10" id="KW-1185">Reference proteome</keyword>
<keyword evidence="3" id="KW-0201">Cytochrome c-type biogenesis</keyword>
<dbReference type="Pfam" id="PF05140">
    <property type="entry name" value="ResB"/>
    <property type="match status" value="1"/>
</dbReference>
<feature type="transmembrane region" description="Helical" evidence="7">
    <location>
        <begin position="109"/>
        <end position="127"/>
    </location>
</feature>
<reference evidence="9" key="1">
    <citation type="submission" date="2022-05" db="EMBL/GenBank/DDBJ databases">
        <authorList>
            <person name="Tuo L."/>
        </authorList>
    </citation>
    <scope>NUCLEOTIDE SEQUENCE</scope>
    <source>
        <strain evidence="9">BSK12Z-4</strain>
    </source>
</reference>
<evidence type="ECO:0000256" key="1">
    <source>
        <dbReference type="ARBA" id="ARBA00004141"/>
    </source>
</evidence>
<evidence type="ECO:0000256" key="6">
    <source>
        <dbReference type="SAM" id="MobiDB-lite"/>
    </source>
</evidence>
<feature type="compositionally biased region" description="Basic and acidic residues" evidence="6">
    <location>
        <begin position="7"/>
        <end position="19"/>
    </location>
</feature>
<feature type="region of interest" description="Disordered" evidence="6">
    <location>
        <begin position="537"/>
        <end position="566"/>
    </location>
</feature>
<dbReference type="PANTHER" id="PTHR31566">
    <property type="entry name" value="CYTOCHROME C BIOGENESIS PROTEIN CCS1, CHLOROPLASTIC"/>
    <property type="match status" value="1"/>
</dbReference>
<feature type="transmembrane region" description="Helical" evidence="7">
    <location>
        <begin position="203"/>
        <end position="224"/>
    </location>
</feature>
<evidence type="ECO:0000256" key="3">
    <source>
        <dbReference type="ARBA" id="ARBA00022748"/>
    </source>
</evidence>
<feature type="region of interest" description="Disordered" evidence="6">
    <location>
        <begin position="1"/>
        <end position="34"/>
    </location>
</feature>
<dbReference type="AlphaFoldDB" id="A0A9X2IHF2"/>
<dbReference type="GO" id="GO:0017004">
    <property type="term" value="P:cytochrome complex assembly"/>
    <property type="evidence" value="ECO:0007669"/>
    <property type="project" value="UniProtKB-KW"/>
</dbReference>
<dbReference type="InterPro" id="IPR007816">
    <property type="entry name" value="ResB-like_domain"/>
</dbReference>
<feature type="compositionally biased region" description="Low complexity" evidence="6">
    <location>
        <begin position="544"/>
        <end position="555"/>
    </location>
</feature>
<evidence type="ECO:0000256" key="7">
    <source>
        <dbReference type="SAM" id="Phobius"/>
    </source>
</evidence>
<evidence type="ECO:0000256" key="4">
    <source>
        <dbReference type="ARBA" id="ARBA00022989"/>
    </source>
</evidence>